<proteinExistence type="predicted"/>
<evidence type="ECO:0008006" key="3">
    <source>
        <dbReference type="Google" id="ProtNLM"/>
    </source>
</evidence>
<protein>
    <recommendedName>
        <fullName evidence="3">DUF1330 domain-containing protein</fullName>
    </recommendedName>
</protein>
<accession>C5C5Y2</accession>
<organism evidence="1 2">
    <name type="scientific">Beutenbergia cavernae (strain ATCC BAA-8 / DSM 12333 / CCUG 43141 / JCM 11478 / NBRC 16432 / NCIMB 13614 / HKI 0122)</name>
    <dbReference type="NCBI Taxonomy" id="471853"/>
    <lineage>
        <taxon>Bacteria</taxon>
        <taxon>Bacillati</taxon>
        <taxon>Actinomycetota</taxon>
        <taxon>Actinomycetes</taxon>
        <taxon>Micrococcales</taxon>
        <taxon>Beutenbergiaceae</taxon>
        <taxon>Beutenbergia</taxon>
    </lineage>
</organism>
<name>C5C5Y2_BEUC1</name>
<dbReference type="Proteomes" id="UP000007962">
    <property type="component" value="Chromosome"/>
</dbReference>
<evidence type="ECO:0000313" key="2">
    <source>
        <dbReference type="Proteomes" id="UP000007962"/>
    </source>
</evidence>
<dbReference type="OrthoDB" id="4466123at2"/>
<reference evidence="1 2" key="1">
    <citation type="journal article" date="2009" name="Stand. Genomic Sci.">
        <title>Complete genome sequence of Beutenbergia cavernae type strain (HKI 0122).</title>
        <authorList>
            <person name="Land M."/>
            <person name="Pukall R."/>
            <person name="Abt B."/>
            <person name="Goker M."/>
            <person name="Rohde M."/>
            <person name="Glavina Del Rio T."/>
            <person name="Tice H."/>
            <person name="Copeland A."/>
            <person name="Cheng J.F."/>
            <person name="Lucas S."/>
            <person name="Chen F."/>
            <person name="Nolan M."/>
            <person name="Bruce D."/>
            <person name="Goodwin L."/>
            <person name="Pitluck S."/>
            <person name="Ivanova N."/>
            <person name="Mavromatis K."/>
            <person name="Ovchinnikova G."/>
            <person name="Pati A."/>
            <person name="Chen A."/>
            <person name="Palaniappan K."/>
            <person name="Hauser L."/>
            <person name="Chang Y.J."/>
            <person name="Jefferies C.C."/>
            <person name="Saunders E."/>
            <person name="Brettin T."/>
            <person name="Detter J.C."/>
            <person name="Han C."/>
            <person name="Chain P."/>
            <person name="Bristow J."/>
            <person name="Eisen J.A."/>
            <person name="Markowitz V."/>
            <person name="Hugenholtz P."/>
            <person name="Kyrpides N.C."/>
            <person name="Klenk H.P."/>
            <person name="Lapidus A."/>
        </authorList>
    </citation>
    <scope>NUCLEOTIDE SEQUENCE [LARGE SCALE GENOMIC DNA]</scope>
    <source>
        <strain evidence="2">ATCC BAA-8 / DSM 12333 / NBRC 16432</strain>
    </source>
</reference>
<dbReference type="EMBL" id="CP001618">
    <property type="protein sequence ID" value="ACQ82340.1"/>
    <property type="molecule type" value="Genomic_DNA"/>
</dbReference>
<dbReference type="AlphaFoldDB" id="C5C5Y2"/>
<dbReference type="eggNOG" id="ENOG50343K3">
    <property type="taxonomic scope" value="Bacteria"/>
</dbReference>
<dbReference type="HOGENOM" id="CLU_2369813_0_0_11"/>
<dbReference type="Gene3D" id="3.30.70.100">
    <property type="match status" value="1"/>
</dbReference>
<dbReference type="InterPro" id="IPR011008">
    <property type="entry name" value="Dimeric_a/b-barrel"/>
</dbReference>
<dbReference type="KEGG" id="bcv:Bcav_4099"/>
<gene>
    <name evidence="1" type="ordered locus">Bcav_4099</name>
</gene>
<dbReference type="SUPFAM" id="SSF54909">
    <property type="entry name" value="Dimeric alpha+beta barrel"/>
    <property type="match status" value="1"/>
</dbReference>
<evidence type="ECO:0000313" key="1">
    <source>
        <dbReference type="EMBL" id="ACQ82340.1"/>
    </source>
</evidence>
<sequence>MTETLCVLLWAHPGQLDALAAYEDAVLELVPAHGGRVLSRVRRLVADDGGTPAADGQPHEVQVIEIPDDDALAAYLADPRRTALTADRDRAVARTEILRTARVV</sequence>
<keyword evidence="2" id="KW-1185">Reference proteome</keyword>
<dbReference type="RefSeq" id="WP_015884577.1">
    <property type="nucleotide sequence ID" value="NC_012669.1"/>
</dbReference>